<feature type="repeat" description="ANK" evidence="3">
    <location>
        <begin position="427"/>
        <end position="459"/>
    </location>
</feature>
<proteinExistence type="predicted"/>
<dbReference type="Pfam" id="PF12796">
    <property type="entry name" value="Ank_2"/>
    <property type="match status" value="3"/>
</dbReference>
<dbReference type="GO" id="GO:0004435">
    <property type="term" value="F:phosphatidylinositol-4,5-bisphosphate phospholipase C activity"/>
    <property type="evidence" value="ECO:0007669"/>
    <property type="project" value="InterPro"/>
</dbReference>
<feature type="compositionally biased region" description="Basic and acidic residues" evidence="4">
    <location>
        <begin position="366"/>
        <end position="379"/>
    </location>
</feature>
<dbReference type="InterPro" id="IPR002110">
    <property type="entry name" value="Ankyrin_rpt"/>
</dbReference>
<keyword evidence="2 3" id="KW-0040">ANK repeat</keyword>
<evidence type="ECO:0000313" key="6">
    <source>
        <dbReference type="EMBL" id="RCH99161.1"/>
    </source>
</evidence>
<dbReference type="Pfam" id="PF00023">
    <property type="entry name" value="Ank"/>
    <property type="match status" value="1"/>
</dbReference>
<feature type="repeat" description="ANK" evidence="3">
    <location>
        <begin position="190"/>
        <end position="222"/>
    </location>
</feature>
<feature type="repeat" description="ANK" evidence="3">
    <location>
        <begin position="223"/>
        <end position="255"/>
    </location>
</feature>
<feature type="repeat" description="ANK" evidence="3">
    <location>
        <begin position="394"/>
        <end position="426"/>
    </location>
</feature>
<dbReference type="PROSITE" id="PS50008">
    <property type="entry name" value="PIPLC_Y_DOMAIN"/>
    <property type="match status" value="1"/>
</dbReference>
<dbReference type="PRINTS" id="PR01415">
    <property type="entry name" value="ANKYRIN"/>
</dbReference>
<feature type="repeat" description="ANK" evidence="3">
    <location>
        <begin position="460"/>
        <end position="492"/>
    </location>
</feature>
<accession>A0A367KBE4</accession>
<evidence type="ECO:0000259" key="5">
    <source>
        <dbReference type="PROSITE" id="PS50008"/>
    </source>
</evidence>
<name>A0A367KBE4_RHIAZ</name>
<evidence type="ECO:0000313" key="7">
    <source>
        <dbReference type="Proteomes" id="UP000252139"/>
    </source>
</evidence>
<feature type="region of interest" description="Disordered" evidence="4">
    <location>
        <begin position="324"/>
        <end position="379"/>
    </location>
</feature>
<dbReference type="PANTHER" id="PTHR24171:SF8">
    <property type="entry name" value="BRCA1-ASSOCIATED RING DOMAIN PROTEIN 1"/>
    <property type="match status" value="1"/>
</dbReference>
<reference evidence="6 7" key="1">
    <citation type="journal article" date="2018" name="G3 (Bethesda)">
        <title>Phylogenetic and Phylogenomic Definition of Rhizopus Species.</title>
        <authorList>
            <person name="Gryganskyi A.P."/>
            <person name="Golan J."/>
            <person name="Dolatabadi S."/>
            <person name="Mondo S."/>
            <person name="Robb S."/>
            <person name="Idnurm A."/>
            <person name="Muszewska A."/>
            <person name="Steczkiewicz K."/>
            <person name="Masonjones S."/>
            <person name="Liao H.L."/>
            <person name="Gajdeczka M.T."/>
            <person name="Anike F."/>
            <person name="Vuek A."/>
            <person name="Anishchenko I.M."/>
            <person name="Voigt K."/>
            <person name="de Hoog G.S."/>
            <person name="Smith M.E."/>
            <person name="Heitman J."/>
            <person name="Vilgalys R."/>
            <person name="Stajich J.E."/>
        </authorList>
    </citation>
    <scope>NUCLEOTIDE SEQUENCE [LARGE SCALE GENOMIC DNA]</scope>
    <source>
        <strain evidence="6 7">CBS 357.93</strain>
    </source>
</reference>
<feature type="repeat" description="ANK" evidence="3">
    <location>
        <begin position="91"/>
        <end position="123"/>
    </location>
</feature>
<dbReference type="GO" id="GO:0085020">
    <property type="term" value="P:protein K6-linked ubiquitination"/>
    <property type="evidence" value="ECO:0007669"/>
    <property type="project" value="TreeGrafter"/>
</dbReference>
<dbReference type="AlphaFoldDB" id="A0A367KBE4"/>
<dbReference type="GO" id="GO:0006629">
    <property type="term" value="P:lipid metabolic process"/>
    <property type="evidence" value="ECO:0007669"/>
    <property type="project" value="InterPro"/>
</dbReference>
<evidence type="ECO:0000256" key="2">
    <source>
        <dbReference type="ARBA" id="ARBA00023043"/>
    </source>
</evidence>
<dbReference type="SMART" id="SM00248">
    <property type="entry name" value="ANK"/>
    <property type="match status" value="10"/>
</dbReference>
<dbReference type="SUPFAM" id="SSF48403">
    <property type="entry name" value="Ankyrin repeat"/>
    <property type="match status" value="2"/>
</dbReference>
<evidence type="ECO:0000256" key="1">
    <source>
        <dbReference type="ARBA" id="ARBA00022737"/>
    </source>
</evidence>
<dbReference type="GO" id="GO:0035556">
    <property type="term" value="P:intracellular signal transduction"/>
    <property type="evidence" value="ECO:0007669"/>
    <property type="project" value="InterPro"/>
</dbReference>
<evidence type="ECO:0000256" key="3">
    <source>
        <dbReference type="PROSITE-ProRule" id="PRU00023"/>
    </source>
</evidence>
<organism evidence="6 7">
    <name type="scientific">Rhizopus azygosporus</name>
    <name type="common">Rhizopus microsporus var. azygosporus</name>
    <dbReference type="NCBI Taxonomy" id="86630"/>
    <lineage>
        <taxon>Eukaryota</taxon>
        <taxon>Fungi</taxon>
        <taxon>Fungi incertae sedis</taxon>
        <taxon>Mucoromycota</taxon>
        <taxon>Mucoromycotina</taxon>
        <taxon>Mucoromycetes</taxon>
        <taxon>Mucorales</taxon>
        <taxon>Mucorineae</taxon>
        <taxon>Rhizopodaceae</taxon>
        <taxon>Rhizopus</taxon>
    </lineage>
</organism>
<feature type="repeat" description="ANK" evidence="3">
    <location>
        <begin position="25"/>
        <end position="57"/>
    </location>
</feature>
<dbReference type="Pfam" id="PF24513">
    <property type="entry name" value="DUF7593"/>
    <property type="match status" value="1"/>
</dbReference>
<dbReference type="GO" id="GO:0004842">
    <property type="term" value="F:ubiquitin-protein transferase activity"/>
    <property type="evidence" value="ECO:0007669"/>
    <property type="project" value="TreeGrafter"/>
</dbReference>
<feature type="repeat" description="ANK" evidence="3">
    <location>
        <begin position="58"/>
        <end position="90"/>
    </location>
</feature>
<dbReference type="PROSITE" id="PS50297">
    <property type="entry name" value="ANK_REP_REGION"/>
    <property type="match status" value="9"/>
</dbReference>
<evidence type="ECO:0000256" key="4">
    <source>
        <dbReference type="SAM" id="MobiDB-lite"/>
    </source>
</evidence>
<dbReference type="EMBL" id="PJQL01000142">
    <property type="protein sequence ID" value="RCH99161.1"/>
    <property type="molecule type" value="Genomic_DNA"/>
</dbReference>
<dbReference type="OrthoDB" id="194358at2759"/>
<comment type="caution">
    <text evidence="6">The sequence shown here is derived from an EMBL/GenBank/DDBJ whole genome shotgun (WGS) entry which is preliminary data.</text>
</comment>
<dbReference type="InterPro" id="IPR001711">
    <property type="entry name" value="PLipase_C_Pinositol-sp_Y"/>
</dbReference>
<keyword evidence="1" id="KW-0677">Repeat</keyword>
<dbReference type="Pfam" id="PF13857">
    <property type="entry name" value="Ank_5"/>
    <property type="match status" value="1"/>
</dbReference>
<dbReference type="Gene3D" id="1.25.40.20">
    <property type="entry name" value="Ankyrin repeat-containing domain"/>
    <property type="match status" value="3"/>
</dbReference>
<dbReference type="PROSITE" id="PS50088">
    <property type="entry name" value="ANK_REPEAT"/>
    <property type="match status" value="9"/>
</dbReference>
<dbReference type="InterPro" id="IPR056015">
    <property type="entry name" value="DUF7593"/>
</dbReference>
<feature type="repeat" description="ANK" evidence="3">
    <location>
        <begin position="157"/>
        <end position="189"/>
    </location>
</feature>
<keyword evidence="7" id="KW-1185">Reference proteome</keyword>
<dbReference type="STRING" id="86630.A0A367KBE4"/>
<gene>
    <name evidence="6" type="ORF">CU097_012908</name>
</gene>
<dbReference type="Proteomes" id="UP000252139">
    <property type="component" value="Unassembled WGS sequence"/>
</dbReference>
<protein>
    <recommendedName>
        <fullName evidence="5">PI-PLC Y-box domain-containing protein</fullName>
    </recommendedName>
</protein>
<dbReference type="InterPro" id="IPR036770">
    <property type="entry name" value="Ankyrin_rpt-contain_sf"/>
</dbReference>
<dbReference type="PANTHER" id="PTHR24171">
    <property type="entry name" value="ANKYRIN REPEAT DOMAIN-CONTAINING PROTEIN 39-RELATED"/>
    <property type="match status" value="1"/>
</dbReference>
<sequence>MTNIMDKTNKKGRSTFQDPNKIDKAGRTKIFYYTSSGSLDKVKELVERGANVNHKDHAGWTPLHEAAIKGQYDAAKYLIEQGAIVNARGFEDDTPLHDACSYGFVDCVQLLVDSGANVYALNSEKQTPLDVCEDEDCIRILKAKMKEVDEIVSIDDQGQTILHRACTDGSFEKVKELLSIGANVNARDSSQSTPLHCAARHGHLSLVDLLIKNGADINSVDHHHSTALHLASQHSHQAIVQYLINSGADVHIQDENNLTAYQVSDSVVIRQIITAHIDQENRLRATTEAIDEITFVSNTKHKRIKEDTVLSREERKIQAIMKSFEKAEKSQQLKKTKKDKSSTTTTTTTPPPTFPSKKRKMTSKQASRECSVDDDTPKKKPMVDLVKLDKKDNLGYTQLHKFAMRGYVEAVEQLLKAGANSCERDNAGYTPLHEAALRGKTDIVRLLLEYNADVNSRGADLDTPLHDAAENGHTEVVQLLLEYGADVTIANSKGQTPLDIAIERDDSIADILRQHKPTKPKRRRLVLAANMACKQPESPVSPTSFELKTEISVKDAKAHARQLSGQHLPKKSLKNLQIVKTEMPVDGYQPLIPTPPPDHWTKVIKKEEEMMGLYDDNKTHYPSIHCASKFLPLYTIQQTEGEHSSSFYVTDIQVGLLLGVSTEQLLRQYPHLSRRKASDKEKERLWSPLSPMICFNVSINEDKALDCSSKTKEIEKQRFLKQDLYFVRLDQVVSIIKNDYSHLSEILITITLDIGYNSTTANEMDINRKMNTIKLPPKFAMKMQKCRMLKFDNSKNNHTP</sequence>
<feature type="domain" description="PI-PLC Y-box" evidence="5">
    <location>
        <begin position="657"/>
        <end position="696"/>
    </location>
</feature>
<feature type="region of interest" description="Disordered" evidence="4">
    <location>
        <begin position="1"/>
        <end position="21"/>
    </location>
</feature>